<evidence type="ECO:0000313" key="1">
    <source>
        <dbReference type="EMBL" id="SUM83115.1"/>
    </source>
</evidence>
<dbReference type="EMBL" id="UHED01000001">
    <property type="protein sequence ID" value="SUM83115.1"/>
    <property type="molecule type" value="Genomic_DNA"/>
</dbReference>
<proteinExistence type="predicted"/>
<sequence length="189" mass="21381">MKKTIVIILILLIGLAGYSYTKSSKKQMTDPLIFAKAEIGSTFYSKNNDTTYKSVQKYTNNHSSKTGITSTNNKTFRTAFSYLLIENTKTHDLYLGYFGDVINETPVPIKYTGDVKIILDKKTKLNMPKSTTLVDELDSGTKKRGYAFTKLDSQKQPKQIEIVLNKPINTYDQQYYGKNIHISLHASAN</sequence>
<protein>
    <recommendedName>
        <fullName evidence="3">DUF4352 domain-containing protein</fullName>
    </recommendedName>
</protein>
<dbReference type="AlphaFoldDB" id="A0A380HNE5"/>
<organism evidence="1 2">
    <name type="scientific">Staphylococcus saprophyticus</name>
    <dbReference type="NCBI Taxonomy" id="29385"/>
    <lineage>
        <taxon>Bacteria</taxon>
        <taxon>Bacillati</taxon>
        <taxon>Bacillota</taxon>
        <taxon>Bacilli</taxon>
        <taxon>Bacillales</taxon>
        <taxon>Staphylococcaceae</taxon>
        <taxon>Staphylococcus</taxon>
    </lineage>
</organism>
<reference evidence="1 2" key="1">
    <citation type="submission" date="2018-06" db="EMBL/GenBank/DDBJ databases">
        <authorList>
            <consortium name="Pathogen Informatics"/>
            <person name="Doyle S."/>
        </authorList>
    </citation>
    <scope>NUCLEOTIDE SEQUENCE [LARGE SCALE GENOMIC DNA]</scope>
    <source>
        <strain evidence="1 2">NCTC7688</strain>
    </source>
</reference>
<name>A0A380HNE5_STASA</name>
<dbReference type="Proteomes" id="UP000254707">
    <property type="component" value="Unassembled WGS sequence"/>
</dbReference>
<evidence type="ECO:0008006" key="3">
    <source>
        <dbReference type="Google" id="ProtNLM"/>
    </source>
</evidence>
<accession>A0A380HNE5</accession>
<dbReference type="GeneID" id="66867623"/>
<gene>
    <name evidence="1" type="ORF">NCTC7688_01688</name>
</gene>
<evidence type="ECO:0000313" key="2">
    <source>
        <dbReference type="Proteomes" id="UP000254707"/>
    </source>
</evidence>
<dbReference type="RefSeq" id="WP_002483366.1">
    <property type="nucleotide sequence ID" value="NZ_CAXOKG010000001.1"/>
</dbReference>